<evidence type="ECO:0000313" key="3">
    <source>
        <dbReference type="Proteomes" id="UP000024635"/>
    </source>
</evidence>
<reference evidence="3" key="1">
    <citation type="journal article" date="2015" name="Nat. Genet.">
        <title>The genome and transcriptome of the zoonotic hookworm Ancylostoma ceylanicum identify infection-specific gene families.</title>
        <authorList>
            <person name="Schwarz E.M."/>
            <person name="Hu Y."/>
            <person name="Antoshechkin I."/>
            <person name="Miller M.M."/>
            <person name="Sternberg P.W."/>
            <person name="Aroian R.V."/>
        </authorList>
    </citation>
    <scope>NUCLEOTIDE SEQUENCE</scope>
    <source>
        <strain evidence="3">HY135</strain>
    </source>
</reference>
<protein>
    <submittedName>
        <fullName evidence="2">Uncharacterized protein</fullName>
    </submittedName>
</protein>
<proteinExistence type="predicted"/>
<feature type="compositionally biased region" description="Basic and acidic residues" evidence="1">
    <location>
        <begin position="26"/>
        <end position="44"/>
    </location>
</feature>
<keyword evidence="3" id="KW-1185">Reference proteome</keyword>
<accession>A0A016S993</accession>
<organism evidence="2 3">
    <name type="scientific">Ancylostoma ceylanicum</name>
    <dbReference type="NCBI Taxonomy" id="53326"/>
    <lineage>
        <taxon>Eukaryota</taxon>
        <taxon>Metazoa</taxon>
        <taxon>Ecdysozoa</taxon>
        <taxon>Nematoda</taxon>
        <taxon>Chromadorea</taxon>
        <taxon>Rhabditida</taxon>
        <taxon>Rhabditina</taxon>
        <taxon>Rhabditomorpha</taxon>
        <taxon>Strongyloidea</taxon>
        <taxon>Ancylostomatidae</taxon>
        <taxon>Ancylostomatinae</taxon>
        <taxon>Ancylostoma</taxon>
    </lineage>
</organism>
<evidence type="ECO:0000313" key="2">
    <source>
        <dbReference type="EMBL" id="EYB86844.1"/>
    </source>
</evidence>
<feature type="region of interest" description="Disordered" evidence="1">
    <location>
        <begin position="1"/>
        <end position="46"/>
    </location>
</feature>
<feature type="region of interest" description="Disordered" evidence="1">
    <location>
        <begin position="202"/>
        <end position="242"/>
    </location>
</feature>
<dbReference type="EMBL" id="JARK01001608">
    <property type="protein sequence ID" value="EYB86844.1"/>
    <property type="molecule type" value="Genomic_DNA"/>
</dbReference>
<dbReference type="AlphaFoldDB" id="A0A016S993"/>
<comment type="caution">
    <text evidence="2">The sequence shown here is derived from an EMBL/GenBank/DDBJ whole genome shotgun (WGS) entry which is preliminary data.</text>
</comment>
<gene>
    <name evidence="2" type="primary">Acey_s0272.g931</name>
    <name evidence="2" type="ORF">Y032_0272g931</name>
</gene>
<name>A0A016S993_9BILA</name>
<dbReference type="Proteomes" id="UP000024635">
    <property type="component" value="Unassembled WGS sequence"/>
</dbReference>
<dbReference type="OrthoDB" id="5840954at2759"/>
<sequence>MVLVDRPSCSETSMIDPRRPTASSHITRDLLGKRHGENDIDAPRAKRRFERVSAQFERFRISEGADDSGRIEMEKGALPDDYDWRIRSASAPTCLNSDTDSEEEDDFRKDTVDDASNEGVVEEPDDVSNGFQLGDYLKDYLERMKQENILPSRNTIKGNELAIWRPLSEFRDPFEDPTMKGRIQEVEGDETPSSEGYVVHHVSESGDSESENEMPSHAISTPKVRIEELTDQSGDTEGMECD</sequence>
<evidence type="ECO:0000256" key="1">
    <source>
        <dbReference type="SAM" id="MobiDB-lite"/>
    </source>
</evidence>